<gene>
    <name evidence="1" type="ORF">CM240_2163</name>
</gene>
<dbReference type="AlphaFoldDB" id="W6SHX0"/>
<proteinExistence type="predicted"/>
<evidence type="ECO:0000313" key="2">
    <source>
        <dbReference type="Proteomes" id="UP000019426"/>
    </source>
</evidence>
<accession>W6SHX0</accession>
<dbReference type="KEGG" id="clt:CM240_2163"/>
<dbReference type="Proteomes" id="UP000019426">
    <property type="component" value="Chromosome M2/40_rep1"/>
</dbReference>
<dbReference type="HOGENOM" id="CLU_3307234_0_0_9"/>
<sequence length="39" mass="4444">MSILLNKLLKENPAVAGFSLTFIKKYCIIIKDSIIYNDL</sequence>
<name>W6SHX0_9CLOT</name>
<evidence type="ECO:0000313" key="1">
    <source>
        <dbReference type="EMBL" id="CDM69320.1"/>
    </source>
</evidence>
<dbReference type="PATRIC" id="fig|1216932.3.peg.2163"/>
<reference evidence="1 2" key="1">
    <citation type="submission" date="2013-11" db="EMBL/GenBank/DDBJ databases">
        <title>Complete genome sequence of Clostridum sp. M2/40.</title>
        <authorList>
            <person name="Wibberg D."/>
            <person name="Puehler A."/>
            <person name="Schlueter A."/>
        </authorList>
    </citation>
    <scope>NUCLEOTIDE SEQUENCE [LARGE SCALE GENOMIC DNA]</scope>
    <source>
        <strain evidence="2">M2/40</strain>
    </source>
</reference>
<keyword evidence="2" id="KW-1185">Reference proteome</keyword>
<dbReference type="EMBL" id="HG917868">
    <property type="protein sequence ID" value="CDM69320.1"/>
    <property type="molecule type" value="Genomic_DNA"/>
</dbReference>
<protein>
    <submittedName>
        <fullName evidence="1">Uncharacterized protein</fullName>
    </submittedName>
</protein>
<organism evidence="1 2">
    <name type="scientific">Clostridium bornimense</name>
    <dbReference type="NCBI Taxonomy" id="1216932"/>
    <lineage>
        <taxon>Bacteria</taxon>
        <taxon>Bacillati</taxon>
        <taxon>Bacillota</taxon>
        <taxon>Clostridia</taxon>
        <taxon>Eubacteriales</taxon>
        <taxon>Clostridiaceae</taxon>
        <taxon>Clostridium</taxon>
    </lineage>
</organism>